<accession>A0A101M1Q1</accession>
<organism evidence="1">
    <name type="scientific">Picea glauca</name>
    <name type="common">White spruce</name>
    <name type="synonym">Pinus glauca</name>
    <dbReference type="NCBI Taxonomy" id="3330"/>
    <lineage>
        <taxon>Eukaryota</taxon>
        <taxon>Viridiplantae</taxon>
        <taxon>Streptophyta</taxon>
        <taxon>Embryophyta</taxon>
        <taxon>Tracheophyta</taxon>
        <taxon>Spermatophyta</taxon>
        <taxon>Pinopsida</taxon>
        <taxon>Pinidae</taxon>
        <taxon>Conifers I</taxon>
        <taxon>Pinales</taxon>
        <taxon>Pinaceae</taxon>
        <taxon>Picea</taxon>
    </lineage>
</organism>
<dbReference type="EMBL" id="LKAM01000003">
    <property type="protein sequence ID" value="KUM49349.1"/>
    <property type="molecule type" value="Genomic_DNA"/>
</dbReference>
<protein>
    <submittedName>
        <fullName evidence="1">Uncharacterized protein</fullName>
    </submittedName>
</protein>
<keyword evidence="1" id="KW-0496">Mitochondrion</keyword>
<evidence type="ECO:0000313" key="1">
    <source>
        <dbReference type="EMBL" id="KUM49349.1"/>
    </source>
</evidence>
<geneLocation type="mitochondrion" evidence="1"/>
<proteinExistence type="predicted"/>
<comment type="caution">
    <text evidence="1">The sequence shown here is derived from an EMBL/GenBank/DDBJ whole genome shotgun (WGS) entry which is preliminary data.</text>
</comment>
<name>A0A101M1Q1_PICGL</name>
<sequence>MSDFVPKESHLRVSPLWQIIKHMLFTDELWNIHVPVFCPCHKTRGVLLETKGQMDPFLCYQKIEQSGYDEDNLE</sequence>
<dbReference type="AlphaFoldDB" id="A0A101M1Q1"/>
<gene>
    <name evidence="1" type="ORF">ABT39_MTgene3898</name>
</gene>
<reference evidence="1" key="1">
    <citation type="journal article" date="2015" name="Genome Biol. Evol.">
        <title>Organellar Genomes of White Spruce (Picea glauca): Assembly and Annotation.</title>
        <authorList>
            <person name="Jackman S.D."/>
            <person name="Warren R.L."/>
            <person name="Gibb E.A."/>
            <person name="Vandervalk B.P."/>
            <person name="Mohamadi H."/>
            <person name="Chu J."/>
            <person name="Raymond A."/>
            <person name="Pleasance S."/>
            <person name="Coope R."/>
            <person name="Wildung M.R."/>
            <person name="Ritland C.E."/>
            <person name="Bousquet J."/>
            <person name="Jones S.J."/>
            <person name="Bohlmann J."/>
            <person name="Birol I."/>
        </authorList>
    </citation>
    <scope>NUCLEOTIDE SEQUENCE [LARGE SCALE GENOMIC DNA]</scope>
    <source>
        <tissue evidence="1">Flushing bud</tissue>
    </source>
</reference>